<gene>
    <name evidence="8" type="ORF">CMV_016692</name>
</gene>
<dbReference type="PROSITE" id="PS00107">
    <property type="entry name" value="PROTEIN_KINASE_ATP"/>
    <property type="match status" value="1"/>
</dbReference>
<sequence>MGGQDLYIRVAASELDHIEKNKHFGQKYQAIIIVCSAILLTAMLALRLVTYVRRMKLRKEGMNIIRQNDYNNEDKKEDMELPIFDLITISNATDNFASNNKLGEGGFGSVYKGTLLGGQEIAKVFRGIIMKLYETKCFMESQYVEDLAYSLQTIAYYSVGQEAKSVKS</sequence>
<evidence type="ECO:0000313" key="8">
    <source>
        <dbReference type="EMBL" id="KAF3958401.1"/>
    </source>
</evidence>
<feature type="binding site" evidence="6">
    <location>
        <position position="131"/>
    </location>
    <ligand>
        <name>ATP</name>
        <dbReference type="ChEBI" id="CHEBI:30616"/>
    </ligand>
</feature>
<dbReference type="InterPro" id="IPR011009">
    <property type="entry name" value="Kinase-like_dom_sf"/>
</dbReference>
<evidence type="ECO:0000256" key="1">
    <source>
        <dbReference type="ARBA" id="ARBA00022527"/>
    </source>
</evidence>
<dbReference type="Proteomes" id="UP000737018">
    <property type="component" value="Unassembled WGS sequence"/>
</dbReference>
<keyword evidence="7" id="KW-0812">Transmembrane</keyword>
<accession>A0A8J4QS78</accession>
<dbReference type="Gene3D" id="3.30.200.20">
    <property type="entry name" value="Phosphorylase Kinase, domain 1"/>
    <property type="match status" value="1"/>
</dbReference>
<keyword evidence="7" id="KW-1133">Transmembrane helix</keyword>
<comment type="caution">
    <text evidence="8">The sequence shown here is derived from an EMBL/GenBank/DDBJ whole genome shotgun (WGS) entry which is preliminary data.</text>
</comment>
<keyword evidence="2" id="KW-0808">Transferase</keyword>
<dbReference type="PANTHER" id="PTHR27002">
    <property type="entry name" value="RECEPTOR-LIKE SERINE/THREONINE-PROTEIN KINASE SD1-8"/>
    <property type="match status" value="1"/>
</dbReference>
<dbReference type="GO" id="GO:0005886">
    <property type="term" value="C:plasma membrane"/>
    <property type="evidence" value="ECO:0007669"/>
    <property type="project" value="TreeGrafter"/>
</dbReference>
<dbReference type="EMBL" id="JRKL02002570">
    <property type="protein sequence ID" value="KAF3958401.1"/>
    <property type="molecule type" value="Genomic_DNA"/>
</dbReference>
<dbReference type="AlphaFoldDB" id="A0A8J4QS78"/>
<keyword evidence="4" id="KW-0418">Kinase</keyword>
<keyword evidence="5 6" id="KW-0067">ATP-binding</keyword>
<keyword evidence="1" id="KW-0723">Serine/threonine-protein kinase</keyword>
<evidence type="ECO:0000313" key="9">
    <source>
        <dbReference type="Proteomes" id="UP000737018"/>
    </source>
</evidence>
<organism evidence="8 9">
    <name type="scientific">Castanea mollissima</name>
    <name type="common">Chinese chestnut</name>
    <dbReference type="NCBI Taxonomy" id="60419"/>
    <lineage>
        <taxon>Eukaryota</taxon>
        <taxon>Viridiplantae</taxon>
        <taxon>Streptophyta</taxon>
        <taxon>Embryophyta</taxon>
        <taxon>Tracheophyta</taxon>
        <taxon>Spermatophyta</taxon>
        <taxon>Magnoliopsida</taxon>
        <taxon>eudicotyledons</taxon>
        <taxon>Gunneridae</taxon>
        <taxon>Pentapetalae</taxon>
        <taxon>rosids</taxon>
        <taxon>fabids</taxon>
        <taxon>Fagales</taxon>
        <taxon>Fagaceae</taxon>
        <taxon>Castanea</taxon>
    </lineage>
</organism>
<reference evidence="8" key="1">
    <citation type="submission" date="2020-03" db="EMBL/GenBank/DDBJ databases">
        <title>Castanea mollissima Vanexum genome sequencing.</title>
        <authorList>
            <person name="Staton M."/>
        </authorList>
    </citation>
    <scope>NUCLEOTIDE SEQUENCE</scope>
    <source>
        <tissue evidence="8">Leaf</tissue>
    </source>
</reference>
<dbReference type="GO" id="GO:0004674">
    <property type="term" value="F:protein serine/threonine kinase activity"/>
    <property type="evidence" value="ECO:0007669"/>
    <property type="project" value="UniProtKB-KW"/>
</dbReference>
<feature type="transmembrane region" description="Helical" evidence="7">
    <location>
        <begin position="28"/>
        <end position="49"/>
    </location>
</feature>
<keyword evidence="7" id="KW-0472">Membrane</keyword>
<evidence type="ECO:0000256" key="5">
    <source>
        <dbReference type="ARBA" id="ARBA00022840"/>
    </source>
</evidence>
<name>A0A8J4QS78_9ROSI</name>
<dbReference type="InterPro" id="IPR017441">
    <property type="entry name" value="Protein_kinase_ATP_BS"/>
</dbReference>
<evidence type="ECO:0000256" key="7">
    <source>
        <dbReference type="SAM" id="Phobius"/>
    </source>
</evidence>
<evidence type="ECO:0000256" key="2">
    <source>
        <dbReference type="ARBA" id="ARBA00022679"/>
    </source>
</evidence>
<keyword evidence="9" id="KW-1185">Reference proteome</keyword>
<protein>
    <recommendedName>
        <fullName evidence="10">Protein kinase domain-containing protein</fullName>
    </recommendedName>
</protein>
<dbReference type="GO" id="GO:0005524">
    <property type="term" value="F:ATP binding"/>
    <property type="evidence" value="ECO:0007669"/>
    <property type="project" value="UniProtKB-UniRule"/>
</dbReference>
<dbReference type="PANTHER" id="PTHR27002:SF825">
    <property type="entry name" value="RECEPTOR-LIKE SERINE_THREONINE-PROTEIN KINASE"/>
    <property type="match status" value="1"/>
</dbReference>
<dbReference type="SUPFAM" id="SSF56112">
    <property type="entry name" value="Protein kinase-like (PK-like)"/>
    <property type="match status" value="1"/>
</dbReference>
<evidence type="ECO:0000256" key="6">
    <source>
        <dbReference type="PROSITE-ProRule" id="PRU10141"/>
    </source>
</evidence>
<evidence type="ECO:0000256" key="4">
    <source>
        <dbReference type="ARBA" id="ARBA00022777"/>
    </source>
</evidence>
<evidence type="ECO:0000256" key="3">
    <source>
        <dbReference type="ARBA" id="ARBA00022741"/>
    </source>
</evidence>
<evidence type="ECO:0008006" key="10">
    <source>
        <dbReference type="Google" id="ProtNLM"/>
    </source>
</evidence>
<keyword evidence="3 6" id="KW-0547">Nucleotide-binding</keyword>
<dbReference type="OrthoDB" id="1436270at2759"/>
<proteinExistence type="predicted"/>